<keyword evidence="2" id="KW-0808">Transferase</keyword>
<keyword evidence="3" id="KW-0547">Nucleotide-binding</keyword>
<dbReference type="AlphaFoldDB" id="A0A381P1Y0"/>
<sequence>MSDINKQIGMRSLDALTAEHLRGKSIFIRCDFNVPLVATEKGYYRVADDTRMRRFLDTTFKKIHELTEGDCRIIIGS</sequence>
<dbReference type="SUPFAM" id="SSF53748">
    <property type="entry name" value="Phosphoglycerate kinase"/>
    <property type="match status" value="1"/>
</dbReference>
<feature type="non-terminal residue" evidence="6">
    <location>
        <position position="77"/>
    </location>
</feature>
<keyword evidence="4" id="KW-0418">Kinase</keyword>
<dbReference type="GO" id="GO:0005524">
    <property type="term" value="F:ATP binding"/>
    <property type="evidence" value="ECO:0007669"/>
    <property type="project" value="UniProtKB-KW"/>
</dbReference>
<evidence type="ECO:0000256" key="5">
    <source>
        <dbReference type="ARBA" id="ARBA00022840"/>
    </source>
</evidence>
<keyword evidence="5" id="KW-0067">ATP-binding</keyword>
<dbReference type="EMBL" id="UINC01000773">
    <property type="protein sequence ID" value="SUZ60902.1"/>
    <property type="molecule type" value="Genomic_DNA"/>
</dbReference>
<gene>
    <name evidence="6" type="ORF">METZ01_LOCUS13756</name>
</gene>
<proteinExistence type="predicted"/>
<protein>
    <recommendedName>
        <fullName evidence="1">phosphoglycerate kinase</fullName>
        <ecNumber evidence="1">2.7.2.3</ecNumber>
    </recommendedName>
</protein>
<dbReference type="GO" id="GO:0004618">
    <property type="term" value="F:phosphoglycerate kinase activity"/>
    <property type="evidence" value="ECO:0007669"/>
    <property type="project" value="UniProtKB-EC"/>
</dbReference>
<evidence type="ECO:0000313" key="6">
    <source>
        <dbReference type="EMBL" id="SUZ60902.1"/>
    </source>
</evidence>
<evidence type="ECO:0000256" key="3">
    <source>
        <dbReference type="ARBA" id="ARBA00022741"/>
    </source>
</evidence>
<dbReference type="InterPro" id="IPR001576">
    <property type="entry name" value="Phosphoglycerate_kinase"/>
</dbReference>
<name>A0A381P1Y0_9ZZZZ</name>
<evidence type="ECO:0000256" key="1">
    <source>
        <dbReference type="ARBA" id="ARBA00013061"/>
    </source>
</evidence>
<evidence type="ECO:0000256" key="2">
    <source>
        <dbReference type="ARBA" id="ARBA00022679"/>
    </source>
</evidence>
<dbReference type="GO" id="GO:0006096">
    <property type="term" value="P:glycolytic process"/>
    <property type="evidence" value="ECO:0007669"/>
    <property type="project" value="InterPro"/>
</dbReference>
<organism evidence="6">
    <name type="scientific">marine metagenome</name>
    <dbReference type="NCBI Taxonomy" id="408172"/>
    <lineage>
        <taxon>unclassified sequences</taxon>
        <taxon>metagenomes</taxon>
        <taxon>ecological metagenomes</taxon>
    </lineage>
</organism>
<evidence type="ECO:0000256" key="4">
    <source>
        <dbReference type="ARBA" id="ARBA00022777"/>
    </source>
</evidence>
<dbReference type="Gene3D" id="3.40.50.1260">
    <property type="entry name" value="Phosphoglycerate kinase, N-terminal domain"/>
    <property type="match status" value="1"/>
</dbReference>
<dbReference type="InterPro" id="IPR015824">
    <property type="entry name" value="Phosphoglycerate_kinase_N"/>
</dbReference>
<dbReference type="EC" id="2.7.2.3" evidence="1"/>
<accession>A0A381P1Y0</accession>
<dbReference type="InterPro" id="IPR036043">
    <property type="entry name" value="Phosphoglycerate_kinase_sf"/>
</dbReference>
<reference evidence="6" key="1">
    <citation type="submission" date="2018-05" db="EMBL/GenBank/DDBJ databases">
        <authorList>
            <person name="Lanie J.A."/>
            <person name="Ng W.-L."/>
            <person name="Kazmierczak K.M."/>
            <person name="Andrzejewski T.M."/>
            <person name="Davidsen T.M."/>
            <person name="Wayne K.J."/>
            <person name="Tettelin H."/>
            <person name="Glass J.I."/>
            <person name="Rusch D."/>
            <person name="Podicherti R."/>
            <person name="Tsui H.-C.T."/>
            <person name="Winkler M.E."/>
        </authorList>
    </citation>
    <scope>NUCLEOTIDE SEQUENCE</scope>
</reference>
<dbReference type="Pfam" id="PF00162">
    <property type="entry name" value="PGK"/>
    <property type="match status" value="1"/>
</dbReference>